<evidence type="ECO:0000256" key="2">
    <source>
        <dbReference type="ARBA" id="ARBA00023015"/>
    </source>
</evidence>
<evidence type="ECO:0000259" key="5">
    <source>
        <dbReference type="PROSITE" id="PS50931"/>
    </source>
</evidence>
<dbReference type="KEGG" id="rtg:NCTC13098_03420"/>
<organism evidence="6 7">
    <name type="scientific">Raoultella terrigena</name>
    <name type="common">Klebsiella terrigena</name>
    <dbReference type="NCBI Taxonomy" id="577"/>
    <lineage>
        <taxon>Bacteria</taxon>
        <taxon>Pseudomonadati</taxon>
        <taxon>Pseudomonadota</taxon>
        <taxon>Gammaproteobacteria</taxon>
        <taxon>Enterobacterales</taxon>
        <taxon>Enterobacteriaceae</taxon>
        <taxon>Klebsiella/Raoultella group</taxon>
        <taxon>Raoultella</taxon>
    </lineage>
</organism>
<dbReference type="Gene3D" id="3.40.190.10">
    <property type="entry name" value="Periplasmic binding protein-like II"/>
    <property type="match status" value="2"/>
</dbReference>
<gene>
    <name evidence="6" type="primary">gcvA_4</name>
    <name evidence="6" type="ORF">NCTC13098_03420</name>
</gene>
<dbReference type="InterPro" id="IPR005119">
    <property type="entry name" value="LysR_subst-bd"/>
</dbReference>
<sequence length="305" mass="33640">MSTPPLYALRAFETAARLGSFSRAAAALHVTPGAVSRHIATLEAWFECRLFIRQGPKVIITDAGRQLANALEESFSAIDRACHTLRRQAGKLRLKAPSTLTMRWLLDVLQRFRQQHQRPEIELSSVWMDKDSVDFAREPYDCAILLGDGNFGADKRQTLLFAEWLIPVCAPAMATAAREDLASCPLIHPTTDRRDWRRWLQHSGQHPAVDLSQGLVFDSLEQGNMAAMSGHGVSVGDLLLSQQALRAGLLTLPFSQAVATGEGYYLVWSANTLSPQPIALLQAFLLAHVPGPFPDGILRRGKAPR</sequence>
<dbReference type="SUPFAM" id="SSF53850">
    <property type="entry name" value="Periplasmic binding protein-like II"/>
    <property type="match status" value="1"/>
</dbReference>
<dbReference type="PROSITE" id="PS50931">
    <property type="entry name" value="HTH_LYSR"/>
    <property type="match status" value="1"/>
</dbReference>
<evidence type="ECO:0000256" key="1">
    <source>
        <dbReference type="ARBA" id="ARBA00009437"/>
    </source>
</evidence>
<dbReference type="Pfam" id="PF03466">
    <property type="entry name" value="LysR_substrate"/>
    <property type="match status" value="1"/>
</dbReference>
<dbReference type="Gene3D" id="1.10.10.10">
    <property type="entry name" value="Winged helix-like DNA-binding domain superfamily/Winged helix DNA-binding domain"/>
    <property type="match status" value="1"/>
</dbReference>
<dbReference type="PANTHER" id="PTHR30537:SF26">
    <property type="entry name" value="GLYCINE CLEAVAGE SYSTEM TRANSCRIPTIONAL ACTIVATOR"/>
    <property type="match status" value="1"/>
</dbReference>
<comment type="similarity">
    <text evidence="1">Belongs to the LysR transcriptional regulatory family.</text>
</comment>
<dbReference type="GO" id="GO:0006351">
    <property type="term" value="P:DNA-templated transcription"/>
    <property type="evidence" value="ECO:0007669"/>
    <property type="project" value="TreeGrafter"/>
</dbReference>
<dbReference type="Pfam" id="PF00126">
    <property type="entry name" value="HTH_1"/>
    <property type="match status" value="1"/>
</dbReference>
<dbReference type="InterPro" id="IPR058163">
    <property type="entry name" value="LysR-type_TF_proteobact-type"/>
</dbReference>
<dbReference type="PANTHER" id="PTHR30537">
    <property type="entry name" value="HTH-TYPE TRANSCRIPTIONAL REGULATOR"/>
    <property type="match status" value="1"/>
</dbReference>
<dbReference type="SUPFAM" id="SSF46785">
    <property type="entry name" value="Winged helix' DNA-binding domain"/>
    <property type="match status" value="1"/>
</dbReference>
<feature type="domain" description="HTH lysR-type" evidence="5">
    <location>
        <begin position="4"/>
        <end position="61"/>
    </location>
</feature>
<evidence type="ECO:0000256" key="4">
    <source>
        <dbReference type="ARBA" id="ARBA00023163"/>
    </source>
</evidence>
<dbReference type="InterPro" id="IPR036388">
    <property type="entry name" value="WH-like_DNA-bd_sf"/>
</dbReference>
<dbReference type="EMBL" id="LR131271">
    <property type="protein sequence ID" value="VDR27055.1"/>
    <property type="molecule type" value="Genomic_DNA"/>
</dbReference>
<dbReference type="AlphaFoldDB" id="A0A3P8KDZ3"/>
<dbReference type="Proteomes" id="UP000274346">
    <property type="component" value="Chromosome"/>
</dbReference>
<dbReference type="InterPro" id="IPR000847">
    <property type="entry name" value="LysR_HTH_N"/>
</dbReference>
<keyword evidence="4" id="KW-0804">Transcription</keyword>
<reference evidence="6 7" key="1">
    <citation type="submission" date="2018-12" db="EMBL/GenBank/DDBJ databases">
        <authorList>
            <consortium name="Pathogen Informatics"/>
        </authorList>
    </citation>
    <scope>NUCLEOTIDE SEQUENCE [LARGE SCALE GENOMIC DNA]</scope>
    <source>
        <strain evidence="6 7">NCTC13098</strain>
    </source>
</reference>
<evidence type="ECO:0000256" key="3">
    <source>
        <dbReference type="ARBA" id="ARBA00023125"/>
    </source>
</evidence>
<accession>A0A3P8KDZ3</accession>
<keyword evidence="2" id="KW-0805">Transcription regulation</keyword>
<proteinExistence type="inferred from homology"/>
<dbReference type="GO" id="GO:0043565">
    <property type="term" value="F:sequence-specific DNA binding"/>
    <property type="evidence" value="ECO:0007669"/>
    <property type="project" value="TreeGrafter"/>
</dbReference>
<evidence type="ECO:0000313" key="6">
    <source>
        <dbReference type="EMBL" id="VDR27055.1"/>
    </source>
</evidence>
<dbReference type="GO" id="GO:0003700">
    <property type="term" value="F:DNA-binding transcription factor activity"/>
    <property type="evidence" value="ECO:0007669"/>
    <property type="project" value="InterPro"/>
</dbReference>
<name>A0A3P8KDZ3_RAOTE</name>
<evidence type="ECO:0000313" key="7">
    <source>
        <dbReference type="Proteomes" id="UP000274346"/>
    </source>
</evidence>
<protein>
    <submittedName>
        <fullName evidence="6">Gcv operon activator</fullName>
    </submittedName>
</protein>
<dbReference type="InterPro" id="IPR036390">
    <property type="entry name" value="WH_DNA-bd_sf"/>
</dbReference>
<keyword evidence="3" id="KW-0238">DNA-binding</keyword>